<keyword evidence="2" id="KW-0539">Nucleus</keyword>
<evidence type="ECO:0000313" key="5">
    <source>
        <dbReference type="EMBL" id="RHZ89010.1"/>
    </source>
</evidence>
<reference evidence="5 6" key="1">
    <citation type="submission" date="2018-08" db="EMBL/GenBank/DDBJ databases">
        <title>Genome and evolution of the arbuscular mycorrhizal fungus Diversispora epigaea (formerly Glomus versiforme) and its bacterial endosymbionts.</title>
        <authorList>
            <person name="Sun X."/>
            <person name="Fei Z."/>
            <person name="Harrison M."/>
        </authorList>
    </citation>
    <scope>NUCLEOTIDE SEQUENCE [LARGE SCALE GENOMIC DNA]</scope>
    <source>
        <strain evidence="5 6">IT104</strain>
    </source>
</reference>
<evidence type="ECO:0000313" key="6">
    <source>
        <dbReference type="Proteomes" id="UP000266861"/>
    </source>
</evidence>
<feature type="compositionally biased region" description="Basic and acidic residues" evidence="3">
    <location>
        <begin position="20"/>
        <end position="37"/>
    </location>
</feature>
<organism evidence="5 6">
    <name type="scientific">Diversispora epigaea</name>
    <dbReference type="NCBI Taxonomy" id="1348612"/>
    <lineage>
        <taxon>Eukaryota</taxon>
        <taxon>Fungi</taxon>
        <taxon>Fungi incertae sedis</taxon>
        <taxon>Mucoromycota</taxon>
        <taxon>Glomeromycotina</taxon>
        <taxon>Glomeromycetes</taxon>
        <taxon>Diversisporales</taxon>
        <taxon>Diversisporaceae</taxon>
        <taxon>Diversispora</taxon>
    </lineage>
</organism>
<dbReference type="EMBL" id="PQFF01000017">
    <property type="protein sequence ID" value="RHZ89010.1"/>
    <property type="molecule type" value="Genomic_DNA"/>
</dbReference>
<comment type="subcellular location">
    <subcellularLocation>
        <location evidence="1">Nucleus</location>
    </subcellularLocation>
</comment>
<feature type="compositionally biased region" description="Polar residues" evidence="3">
    <location>
        <begin position="1"/>
        <end position="16"/>
    </location>
</feature>
<gene>
    <name evidence="5" type="ORF">Glove_19g39</name>
</gene>
<evidence type="ECO:0000259" key="4">
    <source>
        <dbReference type="PROSITE" id="PS50196"/>
    </source>
</evidence>
<dbReference type="Gene3D" id="2.30.29.30">
    <property type="entry name" value="Pleckstrin-homology domain (PH domain)/Phosphotyrosine-binding domain (PTB)"/>
    <property type="match status" value="1"/>
</dbReference>
<dbReference type="Pfam" id="PF00638">
    <property type="entry name" value="Ran_BP1"/>
    <property type="match status" value="1"/>
</dbReference>
<evidence type="ECO:0000256" key="1">
    <source>
        <dbReference type="ARBA" id="ARBA00004123"/>
    </source>
</evidence>
<dbReference type="InterPro" id="IPR011993">
    <property type="entry name" value="PH-like_dom_sf"/>
</dbReference>
<feature type="region of interest" description="Disordered" evidence="3">
    <location>
        <begin position="1"/>
        <end position="60"/>
    </location>
</feature>
<dbReference type="PANTHER" id="PTHR23138">
    <property type="entry name" value="RAN BINDING PROTEIN"/>
    <property type="match status" value="1"/>
</dbReference>
<dbReference type="PROSITE" id="PS50196">
    <property type="entry name" value="RANBD1"/>
    <property type="match status" value="1"/>
</dbReference>
<feature type="domain" description="RanBD1" evidence="4">
    <location>
        <begin position="105"/>
        <end position="194"/>
    </location>
</feature>
<comment type="caution">
    <text evidence="5">The sequence shown here is derived from an EMBL/GenBank/DDBJ whole genome shotgun (WGS) entry which is preliminary data.</text>
</comment>
<dbReference type="InterPro" id="IPR000156">
    <property type="entry name" value="Ran_bind_dom"/>
</dbReference>
<dbReference type="Proteomes" id="UP000266861">
    <property type="component" value="Unassembled WGS sequence"/>
</dbReference>
<dbReference type="PANTHER" id="PTHR23138:SF142">
    <property type="entry name" value="RAN-BINDING PROTEIN 3B-RELATED"/>
    <property type="match status" value="1"/>
</dbReference>
<sequence>MKRQRSLSPSDLSTPPNKKILIERAPKSIAKRQEANNRLKRSGGLTTSLQNKPVFGSGTKYTSSNSSIGSFANILSSQKLTFSIFDGQTSKNNEEENENDEEKESFAEEVPFGTVTQTLLQEQKVLTGEEDEVTKYLVRAKLYCMDGQWKERGVGTLRLNYPKNNKKSPRLVMRSDNVFRVILNVALFNRMHIERSQDKFVKLIAFEGKLVHLVIKVCNL</sequence>
<name>A0A397JX32_9GLOM</name>
<dbReference type="SUPFAM" id="SSF50729">
    <property type="entry name" value="PH domain-like"/>
    <property type="match status" value="1"/>
</dbReference>
<dbReference type="AlphaFoldDB" id="A0A397JX32"/>
<evidence type="ECO:0000256" key="2">
    <source>
        <dbReference type="ARBA" id="ARBA00023242"/>
    </source>
</evidence>
<dbReference type="OrthoDB" id="185618at2759"/>
<dbReference type="InterPro" id="IPR045255">
    <property type="entry name" value="RanBP1-like"/>
</dbReference>
<accession>A0A397JX32</accession>
<dbReference type="STRING" id="1348612.A0A397JX32"/>
<dbReference type="SMART" id="SM00160">
    <property type="entry name" value="RanBD"/>
    <property type="match status" value="1"/>
</dbReference>
<keyword evidence="6" id="KW-1185">Reference proteome</keyword>
<dbReference type="GO" id="GO:0005634">
    <property type="term" value="C:nucleus"/>
    <property type="evidence" value="ECO:0007669"/>
    <property type="project" value="UniProtKB-SubCell"/>
</dbReference>
<protein>
    <recommendedName>
        <fullName evidence="4">RanBD1 domain-containing protein</fullName>
    </recommendedName>
</protein>
<evidence type="ECO:0000256" key="3">
    <source>
        <dbReference type="SAM" id="MobiDB-lite"/>
    </source>
</evidence>
<proteinExistence type="predicted"/>